<comment type="caution">
    <text evidence="2">The sequence shown here is derived from an EMBL/GenBank/DDBJ whole genome shotgun (WGS) entry which is preliminary data.</text>
</comment>
<dbReference type="OrthoDB" id="9204495at2"/>
<dbReference type="SMART" id="SM00671">
    <property type="entry name" value="SEL1"/>
    <property type="match status" value="4"/>
</dbReference>
<dbReference type="EMBL" id="JMSZ01000016">
    <property type="protein sequence ID" value="KDE40552.1"/>
    <property type="molecule type" value="Genomic_DNA"/>
</dbReference>
<accession>A0A063Y841</accession>
<dbReference type="InterPro" id="IPR052945">
    <property type="entry name" value="Mitotic_Regulator"/>
</dbReference>
<dbReference type="Proteomes" id="UP000027318">
    <property type="component" value="Unassembled WGS sequence"/>
</dbReference>
<dbReference type="SUPFAM" id="SSF81901">
    <property type="entry name" value="HCP-like"/>
    <property type="match status" value="1"/>
</dbReference>
<keyword evidence="1" id="KW-0732">Signal</keyword>
<dbReference type="Gene3D" id="1.25.40.10">
    <property type="entry name" value="Tetratricopeptide repeat domain"/>
    <property type="match status" value="2"/>
</dbReference>
<organism evidence="2 3">
    <name type="scientific">Nitrincola lacisaponensis</name>
    <dbReference type="NCBI Taxonomy" id="267850"/>
    <lineage>
        <taxon>Bacteria</taxon>
        <taxon>Pseudomonadati</taxon>
        <taxon>Pseudomonadota</taxon>
        <taxon>Gammaproteobacteria</taxon>
        <taxon>Oceanospirillales</taxon>
        <taxon>Oceanospirillaceae</taxon>
        <taxon>Nitrincola</taxon>
    </lineage>
</organism>
<protein>
    <submittedName>
        <fullName evidence="2">TPR repeat, SEL1 subfamily</fullName>
    </submittedName>
</protein>
<proteinExistence type="predicted"/>
<evidence type="ECO:0000313" key="3">
    <source>
        <dbReference type="Proteomes" id="UP000027318"/>
    </source>
</evidence>
<dbReference type="AlphaFoldDB" id="A0A063Y841"/>
<sequence>MKKSTFLAAAGLLLTLQVGQVSANNLQSARSAIESQNYATALEQLHPLVRDGNADASNLLGKMYENGWGVEADEEEAARLYRLGANQGHLDSVTSLRALQNKAYAIEYARLLPLAEAGNAEAQNRLGEMLEFGQGVERDKNAAFDWYQLAADQGEVSAWHNLGRSYNFGTGVEQDYAVAEQWYRQAAERGYTQSLFFLGTLYATDHGQDQSYSSDIIAYAWLQNAADLGDRTARPIAERLLLKLDADEVEVAKQLAERYKARYISQ</sequence>
<dbReference type="InterPro" id="IPR006597">
    <property type="entry name" value="Sel1-like"/>
</dbReference>
<dbReference type="InterPro" id="IPR011990">
    <property type="entry name" value="TPR-like_helical_dom_sf"/>
</dbReference>
<dbReference type="PANTHER" id="PTHR43628">
    <property type="entry name" value="ACTIVATOR OF C KINASE PROTEIN 1-RELATED"/>
    <property type="match status" value="1"/>
</dbReference>
<dbReference type="STRING" id="267850.ADINL_1144"/>
<dbReference type="RefSeq" id="WP_036544766.1">
    <property type="nucleotide sequence ID" value="NZ_JBKBNO010000001.1"/>
</dbReference>
<feature type="signal peptide" evidence="1">
    <location>
        <begin position="1"/>
        <end position="23"/>
    </location>
</feature>
<reference evidence="2 3" key="1">
    <citation type="journal article" date="2005" name="Int. J. Syst. Evol. Microbiol.">
        <title>Nitrincola lacisaponensis gen. nov., sp. nov., a novel alkaliphilic bacterium isolated from an alkaline, saline lake.</title>
        <authorList>
            <person name="Dimitriu P.A."/>
            <person name="Shukla S.K."/>
            <person name="Conradt J."/>
            <person name="Marquez M.C."/>
            <person name="Ventosa A."/>
            <person name="Maglia A."/>
            <person name="Peyton B.M."/>
            <person name="Pinkart H.C."/>
            <person name="Mormile M.R."/>
        </authorList>
    </citation>
    <scope>NUCLEOTIDE SEQUENCE [LARGE SCALE GENOMIC DNA]</scope>
    <source>
        <strain evidence="2 3">4CA</strain>
    </source>
</reference>
<dbReference type="PANTHER" id="PTHR43628:SF1">
    <property type="entry name" value="CHITIN SYNTHASE REGULATORY FACTOR 2-RELATED"/>
    <property type="match status" value="1"/>
</dbReference>
<gene>
    <name evidence="2" type="ORF">ADINL_1144</name>
</gene>
<name>A0A063Y841_9GAMM</name>
<feature type="chain" id="PRO_5001620263" evidence="1">
    <location>
        <begin position="24"/>
        <end position="266"/>
    </location>
</feature>
<evidence type="ECO:0000256" key="1">
    <source>
        <dbReference type="SAM" id="SignalP"/>
    </source>
</evidence>
<dbReference type="Pfam" id="PF08238">
    <property type="entry name" value="Sel1"/>
    <property type="match status" value="4"/>
</dbReference>
<keyword evidence="3" id="KW-1185">Reference proteome</keyword>
<evidence type="ECO:0000313" key="2">
    <source>
        <dbReference type="EMBL" id="KDE40552.1"/>
    </source>
</evidence>